<protein>
    <submittedName>
        <fullName evidence="3">Transmembrane protein</fullName>
    </submittedName>
</protein>
<sequence>MDSVGSISILQRFKVFLILINVVWFLTTIIGLIVLLQPYVKLAISLKDDYKVIIDTFESFDAIKSDTQELMNKAKDYNKILDNTDIQKRLSERNMDEILDQLSKVVISPETIEAFKSGNNDGFKNSIEGDINNFGKRLTEIKKPEGDIAEIYANIELVGEFDKNITLLTDDLRTILGKNKAIDEIIELKDKIMGKIYLLIDMKKKYNNFFNIVFIHVVKKKDREAKISYGNDDLENGIILMLHSCYYFDINVRDMTSSNSFADNLKDKITAQEIKSKLFDNQDVKIMLKQDGKSGKDIDVCPNWGKNQKAYIILFGIIIIISIILFNAFITFSIMQCCGCFIAKILLIGTMLGFLVISIITLSVTARHHNRDNLSPDGEKFYLIHVPQYANGVTLTSIVIFFLGYFIAFCLSVVNLLCKR</sequence>
<keyword evidence="2" id="KW-1185">Reference proteome</keyword>
<keyword evidence="1" id="KW-0812">Transmembrane</keyword>
<feature type="transmembrane region" description="Helical" evidence="1">
    <location>
        <begin position="345"/>
        <end position="366"/>
    </location>
</feature>
<feature type="transmembrane region" description="Helical" evidence="1">
    <location>
        <begin position="310"/>
        <end position="333"/>
    </location>
</feature>
<accession>A0A0K0FCJ5</accession>
<reference evidence="2" key="1">
    <citation type="submission" date="2014-07" db="EMBL/GenBank/DDBJ databases">
        <authorList>
            <person name="Martin A.A"/>
            <person name="De Silva N."/>
        </authorList>
    </citation>
    <scope>NUCLEOTIDE SEQUENCE</scope>
</reference>
<dbReference type="Proteomes" id="UP000035680">
    <property type="component" value="Unassembled WGS sequence"/>
</dbReference>
<name>A0A0K0FCJ5_STRVS</name>
<feature type="transmembrane region" description="Helical" evidence="1">
    <location>
        <begin position="15"/>
        <end position="36"/>
    </location>
</feature>
<keyword evidence="1" id="KW-1133">Transmembrane helix</keyword>
<keyword evidence="1" id="KW-0472">Membrane</keyword>
<evidence type="ECO:0000313" key="2">
    <source>
        <dbReference type="Proteomes" id="UP000035680"/>
    </source>
</evidence>
<evidence type="ECO:0000313" key="3">
    <source>
        <dbReference type="WBParaSite" id="SVE_0656000.1"/>
    </source>
</evidence>
<dbReference type="WBParaSite" id="SVE_0656000.1">
    <property type="protein sequence ID" value="SVE_0656000.1"/>
    <property type="gene ID" value="SVE_0656000"/>
</dbReference>
<organism evidence="2 3">
    <name type="scientific">Strongyloides venezuelensis</name>
    <name type="common">Threadworm</name>
    <dbReference type="NCBI Taxonomy" id="75913"/>
    <lineage>
        <taxon>Eukaryota</taxon>
        <taxon>Metazoa</taxon>
        <taxon>Ecdysozoa</taxon>
        <taxon>Nematoda</taxon>
        <taxon>Chromadorea</taxon>
        <taxon>Rhabditida</taxon>
        <taxon>Tylenchina</taxon>
        <taxon>Panagrolaimomorpha</taxon>
        <taxon>Strongyloidoidea</taxon>
        <taxon>Strongyloididae</taxon>
        <taxon>Strongyloides</taxon>
    </lineage>
</organism>
<reference evidence="3" key="2">
    <citation type="submission" date="2015-08" db="UniProtKB">
        <authorList>
            <consortium name="WormBaseParasite"/>
        </authorList>
    </citation>
    <scope>IDENTIFICATION</scope>
</reference>
<dbReference type="AlphaFoldDB" id="A0A0K0FCJ5"/>
<evidence type="ECO:0000256" key="1">
    <source>
        <dbReference type="SAM" id="Phobius"/>
    </source>
</evidence>
<feature type="transmembrane region" description="Helical" evidence="1">
    <location>
        <begin position="398"/>
        <end position="418"/>
    </location>
</feature>
<proteinExistence type="predicted"/>